<feature type="domain" description="Autotransporter" evidence="1">
    <location>
        <begin position="505"/>
        <end position="773"/>
    </location>
</feature>
<gene>
    <name evidence="2" type="ORF">HOP59_01985</name>
</gene>
<dbReference type="RefSeq" id="WP_234252624.1">
    <property type="nucleotide sequence ID" value="NZ_JABFTV010000001.1"/>
</dbReference>
<dbReference type="EMBL" id="JABFTV010000001">
    <property type="protein sequence ID" value="MCE8022908.1"/>
    <property type="molecule type" value="Genomic_DNA"/>
</dbReference>
<keyword evidence="3" id="KW-1185">Reference proteome</keyword>
<accession>A0ABS9AMI5</accession>
<organism evidence="2 3">
    <name type="scientific">Billgrantia aerodenitrificans</name>
    <dbReference type="NCBI Taxonomy" id="2733483"/>
    <lineage>
        <taxon>Bacteria</taxon>
        <taxon>Pseudomonadati</taxon>
        <taxon>Pseudomonadota</taxon>
        <taxon>Gammaproteobacteria</taxon>
        <taxon>Oceanospirillales</taxon>
        <taxon>Halomonadaceae</taxon>
        <taxon>Billgrantia</taxon>
    </lineage>
</organism>
<evidence type="ECO:0000259" key="1">
    <source>
        <dbReference type="PROSITE" id="PS51208"/>
    </source>
</evidence>
<protein>
    <submittedName>
        <fullName evidence="2">Autotransporter domain-containing protein</fullName>
    </submittedName>
</protein>
<dbReference type="Gene3D" id="2.40.128.130">
    <property type="entry name" value="Autotransporter beta-domain"/>
    <property type="match status" value="1"/>
</dbReference>
<dbReference type="InterPro" id="IPR036709">
    <property type="entry name" value="Autotransporte_beta_dom_sf"/>
</dbReference>
<sequence length="773" mass="79523">MYKQHRMNSAIQRGGNTFQHEYDGKRLHYQGASNPTWYSMAPTPGGRRSKPISWAISAIIAPLPAMRVASTADTHQKSPFAAKALTTINQGKRCLRLALALALPTLLLPQVSWGQSLDGLGGLSGNDSDAAGVSADGLVVVGISDNRAFRWTSVAGMTSLGPGAGRAYAVNSDGSVVVGYEGSFGTREAVRWTNDGGTQILGTLPGGATSNAYGVNADGSVVVGESDSIDGLRAFRWTDFGGMQHLSALDGGTSSARGVSGDGQIVVGRSTSGDGTRAFRWTEADGMESLGVLDGGAASEASAISANGLVIVGFSESSDGTRAFRWTESGGMRDLGLFAGRGESMAHAVNADGQVIVGAATAPDGTDSQAFRWMESTGMQSLEDLLTAQGVDISGWELADATGVSGDGEIIVGAGWTGADSQGFIVYLPIDEDGPPPGLTTPERLSRALADTGAAGQQAQGAVMGGLGQTLTVARLFSGSQSLPDRLTGNVQMASLAPNVSYGAPRASRWSFYALGNLGNGYFGESGSWGLDGAVGLAADVSPGWRVGGGVIGSYSRFDLDFGGESRLDALGGSTFAAYEGANGLRLGAAAYLAQLDVRTDRRYQNGAGIDSSQGDTDGLGYGLALNAGWAFPVASATSLTPFAEVQWSRSELKGYEEHGGAFAASVSDQDGRSTVSRLGAEIAHSVSPTLEVQASAAWARRLDGDAGTVNATTLGLTQVMTPGLGDSDWAEGSFATVWQANDRAQLYAQLTSRSGETQALALGATAGITWNF</sequence>
<dbReference type="SUPFAM" id="SSF103515">
    <property type="entry name" value="Autotransporter"/>
    <property type="match status" value="1"/>
</dbReference>
<evidence type="ECO:0000313" key="3">
    <source>
        <dbReference type="Proteomes" id="UP001320272"/>
    </source>
</evidence>
<dbReference type="Proteomes" id="UP001320272">
    <property type="component" value="Unassembled WGS sequence"/>
</dbReference>
<dbReference type="Pfam" id="PF03797">
    <property type="entry name" value="Autotransporter"/>
    <property type="match status" value="1"/>
</dbReference>
<reference evidence="2 3" key="1">
    <citation type="journal article" date="2021" name="Front. Microbiol.">
        <title>Aerobic Denitrification and Heterotrophic Sulfur Oxidation in the Genus Halomonas Revealed by Six Novel Species Characterizations and Genome-Based Analysis.</title>
        <authorList>
            <person name="Wang L."/>
            <person name="Shao Z."/>
        </authorList>
    </citation>
    <scope>NUCLEOTIDE SEQUENCE [LARGE SCALE GENOMIC DNA]</scope>
    <source>
        <strain evidence="2 3">MCCC 1A11058</strain>
    </source>
</reference>
<dbReference type="SMART" id="SM00869">
    <property type="entry name" value="Autotransporter"/>
    <property type="match status" value="1"/>
</dbReference>
<dbReference type="PROSITE" id="PS51208">
    <property type="entry name" value="AUTOTRANSPORTER"/>
    <property type="match status" value="1"/>
</dbReference>
<dbReference type="InterPro" id="IPR014262">
    <property type="entry name" value="HAF_rpt"/>
</dbReference>
<evidence type="ECO:0000313" key="2">
    <source>
        <dbReference type="EMBL" id="MCE8022908.1"/>
    </source>
</evidence>
<dbReference type="NCBIfam" id="TIGR02913">
    <property type="entry name" value="HAF_rpt"/>
    <property type="match status" value="4"/>
</dbReference>
<proteinExistence type="predicted"/>
<name>A0ABS9AMI5_9GAMM</name>
<dbReference type="InterPro" id="IPR005546">
    <property type="entry name" value="Autotransporte_beta"/>
</dbReference>
<comment type="caution">
    <text evidence="2">The sequence shown here is derived from an EMBL/GenBank/DDBJ whole genome shotgun (WGS) entry which is preliminary data.</text>
</comment>